<dbReference type="EnsemblMetazoa" id="CPIJ007854-RA">
    <property type="protein sequence ID" value="CPIJ007854-PA"/>
    <property type="gene ID" value="CPIJ007854"/>
</dbReference>
<dbReference type="OMA" id="GRMICDT"/>
<feature type="domain" description="C2H2-type" evidence="4">
    <location>
        <begin position="421"/>
        <end position="449"/>
    </location>
</feature>
<dbReference type="STRING" id="7176.B0WMR7"/>
<feature type="binding site" evidence="2">
    <location>
        <position position="58"/>
    </location>
    <ligand>
        <name>Zn(2+)</name>
        <dbReference type="ChEBI" id="CHEBI:29105"/>
    </ligand>
</feature>
<sequence>MEKVANSCRLCLQPDVNNPSGLTDFATNSVDSAPLSDKLSSVFSFTFEKIDILPKLVCGTCCTMVGDFHDFSERVQHNQEYLRMLVDQQEQVKQEAMDGDWDGEEVGRGTEVAPEIVKIEPELLPEGDSDGDNSEGENRLDESSESDSDFSEGDDDWTPQVTESREEEPVVRTKRKYTRRAPLKPKKEKKKPGHDPSKDYRNKPKEEIEEEDRLILEYFKFACELCHDPADTFIELRRHFREIHNQKGFHRCCNKKLFKRCHLLEHIQVHLNPNLYGCDLCSKSFSTKEYKELHWMQTHATVDRPFKCDKCPKSFIQKGQLTSHMGRHQLYPCTLCDKVLAGKGSLSAHMVNMHSDEGRMICDTCGREFKTKTCFDKHTKRHMGVVEDTSIECTECHEILHNKATLKKHMIAKHTQTNEQHICNQCGKQAPNKFALESHKRKVHCEEKYCCEFCEKRFKNPTTLKEHRATHTGEILYQCLYCTTTFNSKANFYTHIKKIHPAEWEQEKMAKKTQRKLQRQQPGP</sequence>
<feature type="binding site" evidence="2">
    <location>
        <position position="61"/>
    </location>
    <ligand>
        <name>Zn(2+)</name>
        <dbReference type="ChEBI" id="CHEBI:29105"/>
    </ligand>
</feature>
<dbReference type="Gene3D" id="3.40.1800.20">
    <property type="match status" value="1"/>
</dbReference>
<feature type="binding site" evidence="2">
    <location>
        <position position="8"/>
    </location>
    <ligand>
        <name>Zn(2+)</name>
        <dbReference type="ChEBI" id="CHEBI:29105"/>
    </ligand>
</feature>
<feature type="binding site" evidence="2">
    <location>
        <position position="11"/>
    </location>
    <ligand>
        <name>Zn(2+)</name>
        <dbReference type="ChEBI" id="CHEBI:29105"/>
    </ligand>
</feature>
<dbReference type="VEuPathDB" id="VectorBase:CPIJ007854"/>
<dbReference type="PROSITE" id="PS00028">
    <property type="entry name" value="ZINC_FINGER_C2H2_1"/>
    <property type="match status" value="6"/>
</dbReference>
<feature type="domain" description="C2H2-type" evidence="4">
    <location>
        <begin position="449"/>
        <end position="474"/>
    </location>
</feature>
<evidence type="ECO:0000259" key="4">
    <source>
        <dbReference type="PROSITE" id="PS50157"/>
    </source>
</evidence>
<feature type="domain" description="C2H2-type" evidence="4">
    <location>
        <begin position="331"/>
        <end position="359"/>
    </location>
</feature>
<dbReference type="EMBL" id="DS232001">
    <property type="protein sequence ID" value="EDS31165.1"/>
    <property type="molecule type" value="Genomic_DNA"/>
</dbReference>
<dbReference type="Pfam" id="PF00096">
    <property type="entry name" value="zf-C2H2"/>
    <property type="match status" value="2"/>
</dbReference>
<evidence type="ECO:0000313" key="6">
    <source>
        <dbReference type="EMBL" id="EDS31165.1"/>
    </source>
</evidence>
<dbReference type="InterPro" id="IPR012934">
    <property type="entry name" value="Znf_AD"/>
</dbReference>
<dbReference type="SMART" id="SM00355">
    <property type="entry name" value="ZnF_C2H2"/>
    <property type="match status" value="9"/>
</dbReference>
<feature type="domain" description="C2H2-type" evidence="4">
    <location>
        <begin position="360"/>
        <end position="387"/>
    </location>
</feature>
<feature type="compositionally biased region" description="Basic and acidic residues" evidence="3">
    <location>
        <begin position="193"/>
        <end position="206"/>
    </location>
</feature>
<dbReference type="GO" id="GO:0005634">
    <property type="term" value="C:nucleus"/>
    <property type="evidence" value="ECO:0007669"/>
    <property type="project" value="InterPro"/>
</dbReference>
<keyword evidence="2" id="KW-0862">Zinc</keyword>
<keyword evidence="2" id="KW-0479">Metal-binding</keyword>
<feature type="domain" description="C2H2-type" evidence="4">
    <location>
        <begin position="391"/>
        <end position="419"/>
    </location>
</feature>
<accession>B0WMR7</accession>
<dbReference type="GO" id="GO:0003700">
    <property type="term" value="F:DNA-binding transcription factor activity"/>
    <property type="evidence" value="ECO:0007669"/>
    <property type="project" value="InterPro"/>
</dbReference>
<dbReference type="SUPFAM" id="SSF57716">
    <property type="entry name" value="Glucocorticoid receptor-like (DNA-binding domain)"/>
    <property type="match status" value="1"/>
</dbReference>
<evidence type="ECO:0000313" key="7">
    <source>
        <dbReference type="EnsemblMetazoa" id="CPIJ007854-PA"/>
    </source>
</evidence>
<dbReference type="Proteomes" id="UP000002320">
    <property type="component" value="Unassembled WGS sequence"/>
</dbReference>
<dbReference type="VEuPathDB" id="VectorBase:CQUJHB005355"/>
<evidence type="ECO:0000313" key="8">
    <source>
        <dbReference type="Proteomes" id="UP000002320"/>
    </source>
</evidence>
<dbReference type="KEGG" id="cqu:CpipJ_CPIJ007854"/>
<dbReference type="InParanoid" id="B0WMR7"/>
<organism>
    <name type="scientific">Culex quinquefasciatus</name>
    <name type="common">Southern house mosquito</name>
    <name type="synonym">Culex pungens</name>
    <dbReference type="NCBI Taxonomy" id="7176"/>
    <lineage>
        <taxon>Eukaryota</taxon>
        <taxon>Metazoa</taxon>
        <taxon>Ecdysozoa</taxon>
        <taxon>Arthropoda</taxon>
        <taxon>Hexapoda</taxon>
        <taxon>Insecta</taxon>
        <taxon>Pterygota</taxon>
        <taxon>Neoptera</taxon>
        <taxon>Endopterygota</taxon>
        <taxon>Diptera</taxon>
        <taxon>Nematocera</taxon>
        <taxon>Culicoidea</taxon>
        <taxon>Culicidae</taxon>
        <taxon>Culicinae</taxon>
        <taxon>Culicini</taxon>
        <taxon>Culex</taxon>
        <taxon>Culex</taxon>
    </lineage>
</organism>
<evidence type="ECO:0000259" key="5">
    <source>
        <dbReference type="PROSITE" id="PS51915"/>
    </source>
</evidence>
<feature type="region of interest" description="Disordered" evidence="3">
    <location>
        <begin position="93"/>
        <end position="206"/>
    </location>
</feature>
<name>B0WMR7_CULQU</name>
<dbReference type="PROSITE" id="PS50157">
    <property type="entry name" value="ZINC_FINGER_C2H2_2"/>
    <property type="match status" value="8"/>
</dbReference>
<dbReference type="Pfam" id="PF07776">
    <property type="entry name" value="zf-AD"/>
    <property type="match status" value="1"/>
</dbReference>
<reference evidence="6" key="1">
    <citation type="submission" date="2007-03" db="EMBL/GenBank/DDBJ databases">
        <title>Annotation of Culex pipiens quinquefasciatus.</title>
        <authorList>
            <consortium name="The Broad Institute Genome Sequencing Platform"/>
            <person name="Atkinson P.W."/>
            <person name="Hemingway J."/>
            <person name="Christensen B.M."/>
            <person name="Higgs S."/>
            <person name="Kodira C."/>
            <person name="Hannick L."/>
            <person name="Megy K."/>
            <person name="O'Leary S."/>
            <person name="Pearson M."/>
            <person name="Haas B.J."/>
            <person name="Mauceli E."/>
            <person name="Wortman J.R."/>
            <person name="Lee N.H."/>
            <person name="Guigo R."/>
            <person name="Stanke M."/>
            <person name="Alvarado L."/>
            <person name="Amedeo P."/>
            <person name="Antoine C.H."/>
            <person name="Arensburger P."/>
            <person name="Bidwell S.L."/>
            <person name="Crawford M."/>
            <person name="Camaro F."/>
            <person name="Devon K."/>
            <person name="Engels R."/>
            <person name="Hammond M."/>
            <person name="Howarth C."/>
            <person name="Koehrsen M."/>
            <person name="Lawson D."/>
            <person name="Montgomery P."/>
            <person name="Nene V."/>
            <person name="Nusbaum C."/>
            <person name="Puiu D."/>
            <person name="Romero-Severson J."/>
            <person name="Severson D.W."/>
            <person name="Shumway M."/>
            <person name="Sisk P."/>
            <person name="Stolte C."/>
            <person name="Zeng Q."/>
            <person name="Eisenstadt E."/>
            <person name="Fraser-Liggett C."/>
            <person name="Strausberg R."/>
            <person name="Galagan J."/>
            <person name="Birren B."/>
            <person name="Collins F.H."/>
        </authorList>
    </citation>
    <scope>NUCLEOTIDE SEQUENCE [LARGE SCALE GENOMIC DNA]</scope>
    <source>
        <strain evidence="6">JHB</strain>
    </source>
</reference>
<dbReference type="SUPFAM" id="SSF57667">
    <property type="entry name" value="beta-beta-alpha zinc fingers"/>
    <property type="match status" value="6"/>
</dbReference>
<dbReference type="InterPro" id="IPR039970">
    <property type="entry name" value="TF_Grauzone"/>
</dbReference>
<dbReference type="FunFam" id="3.30.160.60:FF:000086">
    <property type="entry name" value="transcription factor E4F1 isoform X1"/>
    <property type="match status" value="1"/>
</dbReference>
<dbReference type="GO" id="GO:0008270">
    <property type="term" value="F:zinc ion binding"/>
    <property type="evidence" value="ECO:0007669"/>
    <property type="project" value="UniProtKB-UniRule"/>
</dbReference>
<evidence type="ECO:0000256" key="2">
    <source>
        <dbReference type="PROSITE-ProRule" id="PRU01263"/>
    </source>
</evidence>
<dbReference type="InterPro" id="IPR013087">
    <property type="entry name" value="Znf_C2H2_type"/>
</dbReference>
<dbReference type="InterPro" id="IPR036236">
    <property type="entry name" value="Znf_C2H2_sf"/>
</dbReference>
<dbReference type="eggNOG" id="KOG1721">
    <property type="taxonomic scope" value="Eukaryota"/>
</dbReference>
<evidence type="ECO:0000256" key="1">
    <source>
        <dbReference type="PROSITE-ProRule" id="PRU00042"/>
    </source>
</evidence>
<keyword evidence="8" id="KW-1185">Reference proteome</keyword>
<dbReference type="HOGENOM" id="CLU_002678_94_13_1"/>
<evidence type="ECO:0000256" key="3">
    <source>
        <dbReference type="SAM" id="MobiDB-lite"/>
    </source>
</evidence>
<dbReference type="PROSITE" id="PS51915">
    <property type="entry name" value="ZAD"/>
    <property type="match status" value="1"/>
</dbReference>
<feature type="domain" description="C2H2-type" evidence="4">
    <location>
        <begin position="306"/>
        <end position="328"/>
    </location>
</feature>
<gene>
    <name evidence="7" type="primary">6040641</name>
    <name evidence="6" type="ORF">CpipJ_CPIJ007854</name>
</gene>
<proteinExistence type="predicted"/>
<feature type="compositionally biased region" description="Acidic residues" evidence="3">
    <location>
        <begin position="123"/>
        <end position="135"/>
    </location>
</feature>
<dbReference type="AlphaFoldDB" id="B0WMR7"/>
<protein>
    <submittedName>
        <fullName evidence="6 7">Zinc finger protein 33A</fullName>
    </submittedName>
</protein>
<reference evidence="7" key="2">
    <citation type="submission" date="2021-02" db="UniProtKB">
        <authorList>
            <consortium name="EnsemblMetazoa"/>
        </authorList>
    </citation>
    <scope>IDENTIFICATION</scope>
    <source>
        <strain evidence="7">JHB</strain>
    </source>
</reference>
<feature type="compositionally biased region" description="Acidic residues" evidence="3">
    <location>
        <begin position="143"/>
        <end position="157"/>
    </location>
</feature>
<feature type="compositionally biased region" description="Basic residues" evidence="3">
    <location>
        <begin position="172"/>
        <end position="192"/>
    </location>
</feature>
<dbReference type="PANTHER" id="PTHR23225">
    <property type="entry name" value="ZINC FINGER PROTEIN"/>
    <property type="match status" value="1"/>
</dbReference>
<dbReference type="FunCoup" id="B0WMR7">
    <property type="interactions" value="2084"/>
</dbReference>
<dbReference type="Gene3D" id="3.30.160.60">
    <property type="entry name" value="Classic Zinc Finger"/>
    <property type="match status" value="5"/>
</dbReference>
<dbReference type="OrthoDB" id="7731523at2759"/>
<feature type="domain" description="C2H2-type" evidence="4">
    <location>
        <begin position="276"/>
        <end position="300"/>
    </location>
</feature>
<dbReference type="PANTHER" id="PTHR23225:SF2">
    <property type="entry name" value="AT09679P-RELATED"/>
    <property type="match status" value="1"/>
</dbReference>
<feature type="domain" description="ZAD" evidence="5">
    <location>
        <begin position="6"/>
        <end position="85"/>
    </location>
</feature>
<feature type="domain" description="C2H2-type" evidence="4">
    <location>
        <begin position="477"/>
        <end position="505"/>
    </location>
</feature>
<dbReference type="SMART" id="SM00868">
    <property type="entry name" value="zf-AD"/>
    <property type="match status" value="1"/>
</dbReference>
<keyword evidence="1" id="KW-0863">Zinc-finger</keyword>